<feature type="domain" description="Peptidoglycan binding-like" evidence="2">
    <location>
        <begin position="831"/>
        <end position="872"/>
    </location>
</feature>
<keyword evidence="4" id="KW-1185">Reference proteome</keyword>
<evidence type="ECO:0000313" key="4">
    <source>
        <dbReference type="Proteomes" id="UP000606172"/>
    </source>
</evidence>
<dbReference type="EMBL" id="BOOW01000060">
    <property type="protein sequence ID" value="GII97470.1"/>
    <property type="molecule type" value="Genomic_DNA"/>
</dbReference>
<dbReference type="SUPFAM" id="SSF47090">
    <property type="entry name" value="PGBD-like"/>
    <property type="match status" value="1"/>
</dbReference>
<evidence type="ECO:0000256" key="1">
    <source>
        <dbReference type="SAM" id="MobiDB-lite"/>
    </source>
</evidence>
<gene>
    <name evidence="3" type="ORF">Ssi02_77010</name>
</gene>
<evidence type="ECO:0000313" key="3">
    <source>
        <dbReference type="EMBL" id="GII97470.1"/>
    </source>
</evidence>
<protein>
    <recommendedName>
        <fullName evidence="2">Peptidoglycan binding-like domain-containing protein</fullName>
    </recommendedName>
</protein>
<dbReference type="InterPro" id="IPR036365">
    <property type="entry name" value="PGBD-like_sf"/>
</dbReference>
<dbReference type="InterPro" id="IPR038607">
    <property type="entry name" value="PhoD-like_sf"/>
</dbReference>
<feature type="region of interest" description="Disordered" evidence="1">
    <location>
        <begin position="789"/>
        <end position="830"/>
    </location>
</feature>
<name>A0A919V9Q7_9ACTN</name>
<organism evidence="3 4">
    <name type="scientific">Sinosporangium siamense</name>
    <dbReference type="NCBI Taxonomy" id="1367973"/>
    <lineage>
        <taxon>Bacteria</taxon>
        <taxon>Bacillati</taxon>
        <taxon>Actinomycetota</taxon>
        <taxon>Actinomycetes</taxon>
        <taxon>Streptosporangiales</taxon>
        <taxon>Streptosporangiaceae</taxon>
        <taxon>Sinosporangium</taxon>
    </lineage>
</organism>
<sequence>MTNNPLELPLVLCGPMLRRVDAESVTVFVVLREARSQVELRVRSLDGADQFAVTGATVRLADHVHVLALRAASSAPLRKDTVYTYDLGFGGGQTLMSAGVVATSADLAKAALTYQNGPALPSFVTLPGDLSKLRLLHGSCRKPHGPGTDMLPMADAIIRQALDSSKQRPHQLLLTGDQIYADDVADVVMHRIQQVVTMLKLPVEAPVPGTPGPAGKALGRRQDSTLAAKLTSHEAKNHLFSFAEFTAMYLMAWSPTLWPQSHPTFDALFPHDVTQMGRALYDEAMAGRLREVPNDTRGPAVQRLVHFLTEAGELPSFQNGLHAVRRALANVPVFTMFDDHEVTDDWNLSRAWMRDAVIGTDTNRFGRRVIQNGLMAYAIFQNWGNNPLDYEAGRPGRLLLDAAKAWTGQPAQDTEVAALVGLPSHIDNGVPRRSPGALDYHHRLRWDDYELIALDPRTYRVFRGGDHDAPSLIWGDAAYEKMMPGEGVGPGGVTVVISPAPVFGHNLVEWLQELTAPTPGMKRDNDFEAWSYDEPARHKLLSRLATRFPRPQGATVRHGHVVLLSGDVHYGFTARASLTGDKPFVSVTGEPATDPVSTTFVQLVASSLKNSGGKQRVALHPIGANAPYEEYAGWHNVGGGWFNAARLAGPFGMQAGVVPLTGRPAITPMYDDRVPVTPPDWTLRVFSVNHDDEPDSHSRAGDPVPVARLSGRRDLVLAEYGQAGMNFARHHEFWANGKRVVGHTNIGEVNFSAVDGGVRNVRHRLWYVLPGDVPVARPLTDTVTAVRTTQPAVPEPAPRPRYGGFTLRRGDRDAGPRRYGGAEVTSDVPPGEHVRDLQADLAKLGFTLAGEPDGVFGMRTWWAVREFQGYARMHNAAQETDRQPVPGERYSTRLRRFPVASANRYRGQVTGAACGRTRDALDFWLANRLRCPVVVEAWQTGDGQPRLHTPAAGERAENLWLPSDMRDPSAQVYVVDLTGRHELSGRAPDLPAHPELVILGDRQALPASGPGFAGPRSTPAEGHTWRPEGEVLPQHLLPLKGSTGRGPTLGELAADRDNTALPVAVREAAAATLSTFKVVRAVSEAVCFGYLDSINAYDNAVVSVGPCHWTAGPASRTDPTVPQGDRGEDRAGWYVDKGELWAYLAYLRTKDQTAVHNLIGRFGVGVDTVWDDPAIATEGQRKYECRPTLLDHEGTPRLLDNRAEEYDYFRTWHWFHRFAMAARLDPVFRRRMWHMTRQRLHDVLRSPWDTAASPQPGMPANGGRRPTVGEVFTSEKAVALIHRMHVKSPGTVIASGRAAGLLHEVFTFARTGHESHFDAAPGAWNSQAEARLVFALTEVLGDDDGLPEVRSWPTWPEATGGPHGYTLTIPQADRRLSETRGSFRLDTTDLPREGL</sequence>
<comment type="caution">
    <text evidence="3">The sequence shown here is derived from an EMBL/GenBank/DDBJ whole genome shotgun (WGS) entry which is preliminary data.</text>
</comment>
<dbReference type="Gene3D" id="1.10.101.10">
    <property type="entry name" value="PGBD-like superfamily/PGBD"/>
    <property type="match status" value="1"/>
</dbReference>
<dbReference type="PANTHER" id="PTHR37031">
    <property type="entry name" value="METALLOPHOSPHATASE BINDING DOMAIN PROTEIN"/>
    <property type="match status" value="1"/>
</dbReference>
<dbReference type="RefSeq" id="WP_204033606.1">
    <property type="nucleotide sequence ID" value="NZ_BOOW01000060.1"/>
</dbReference>
<reference evidence="3" key="1">
    <citation type="submission" date="2021-01" db="EMBL/GenBank/DDBJ databases">
        <title>Whole genome shotgun sequence of Sinosporangium siamense NBRC 109515.</title>
        <authorList>
            <person name="Komaki H."/>
            <person name="Tamura T."/>
        </authorList>
    </citation>
    <scope>NUCLEOTIDE SEQUENCE</scope>
    <source>
        <strain evidence="3">NBRC 109515</strain>
    </source>
</reference>
<evidence type="ECO:0000259" key="2">
    <source>
        <dbReference type="Pfam" id="PF01471"/>
    </source>
</evidence>
<dbReference type="SUPFAM" id="SSF56300">
    <property type="entry name" value="Metallo-dependent phosphatases"/>
    <property type="match status" value="1"/>
</dbReference>
<dbReference type="PANTHER" id="PTHR37031:SF2">
    <property type="entry name" value="PHOD-LIKE PHOSPHATASE METALLOPHOSPHATASE DOMAIN-CONTAINING PROTEIN"/>
    <property type="match status" value="1"/>
</dbReference>
<dbReference type="Pfam" id="PF01471">
    <property type="entry name" value="PG_binding_1"/>
    <property type="match status" value="1"/>
</dbReference>
<accession>A0A919V9Q7</accession>
<dbReference type="InterPro" id="IPR029052">
    <property type="entry name" value="Metallo-depent_PP-like"/>
</dbReference>
<proteinExistence type="predicted"/>
<dbReference type="InterPro" id="IPR036366">
    <property type="entry name" value="PGBDSf"/>
</dbReference>
<dbReference type="Gene3D" id="3.60.21.70">
    <property type="entry name" value="PhoD-like phosphatase"/>
    <property type="match status" value="1"/>
</dbReference>
<dbReference type="InterPro" id="IPR002477">
    <property type="entry name" value="Peptidoglycan-bd-like"/>
</dbReference>
<dbReference type="Proteomes" id="UP000606172">
    <property type="component" value="Unassembled WGS sequence"/>
</dbReference>